<dbReference type="PROSITE" id="PS50944">
    <property type="entry name" value="HTH_DTXR"/>
    <property type="match status" value="1"/>
</dbReference>
<dbReference type="Proteomes" id="UP000658613">
    <property type="component" value="Unassembled WGS sequence"/>
</dbReference>
<protein>
    <recommendedName>
        <fullName evidence="4">Diphtheria toxin repressor</fullName>
    </recommendedName>
    <alternativeName>
        <fullName evidence="11">Iron-dependent diphtheria tox regulatory element</fullName>
    </alternativeName>
    <alternativeName>
        <fullName evidence="12">Tox regulatory factor</fullName>
    </alternativeName>
</protein>
<evidence type="ECO:0000256" key="2">
    <source>
        <dbReference type="ARBA" id="ARBA00007871"/>
    </source>
</evidence>
<dbReference type="GO" id="GO:0003677">
    <property type="term" value="F:DNA binding"/>
    <property type="evidence" value="ECO:0007669"/>
    <property type="project" value="UniProtKB-KW"/>
</dbReference>
<keyword evidence="9" id="KW-0238">DNA-binding</keyword>
<dbReference type="SUPFAM" id="SSF50037">
    <property type="entry name" value="C-terminal domain of transcriptional repressors"/>
    <property type="match status" value="1"/>
</dbReference>
<evidence type="ECO:0000256" key="11">
    <source>
        <dbReference type="ARBA" id="ARBA00032618"/>
    </source>
</evidence>
<evidence type="ECO:0000256" key="7">
    <source>
        <dbReference type="ARBA" id="ARBA00023004"/>
    </source>
</evidence>
<comment type="subunit">
    <text evidence="3">Homodimer.</text>
</comment>
<evidence type="ECO:0000256" key="4">
    <source>
        <dbReference type="ARBA" id="ARBA00016140"/>
    </source>
</evidence>
<dbReference type="FunFam" id="1.10.60.10:FF:000001">
    <property type="entry name" value="Iron dependent repressor"/>
    <property type="match status" value="1"/>
</dbReference>
<dbReference type="InterPro" id="IPR036388">
    <property type="entry name" value="WH-like_DNA-bd_sf"/>
</dbReference>
<keyword evidence="10" id="KW-0804">Transcription</keyword>
<evidence type="ECO:0000256" key="5">
    <source>
        <dbReference type="ARBA" id="ARBA00022490"/>
    </source>
</evidence>
<comment type="similarity">
    <text evidence="2">Belongs to the DtxR/MntR family.</text>
</comment>
<proteinExistence type="inferred from homology"/>
<dbReference type="InterPro" id="IPR050536">
    <property type="entry name" value="DtxR_MntR_Metal-Reg"/>
</dbReference>
<dbReference type="InterPro" id="IPR001367">
    <property type="entry name" value="Fe_dep_repressor"/>
</dbReference>
<dbReference type="Pfam" id="PF01325">
    <property type="entry name" value="Fe_dep_repress"/>
    <property type="match status" value="1"/>
</dbReference>
<evidence type="ECO:0000313" key="15">
    <source>
        <dbReference type="EMBL" id="MBG6121763.1"/>
    </source>
</evidence>
<evidence type="ECO:0000256" key="6">
    <source>
        <dbReference type="ARBA" id="ARBA00022491"/>
    </source>
</evidence>
<dbReference type="GO" id="GO:0046983">
    <property type="term" value="F:protein dimerization activity"/>
    <property type="evidence" value="ECO:0007669"/>
    <property type="project" value="InterPro"/>
</dbReference>
<dbReference type="SMART" id="SM00529">
    <property type="entry name" value="HTH_DTXR"/>
    <property type="match status" value="1"/>
</dbReference>
<dbReference type="GO" id="GO:0046914">
    <property type="term" value="F:transition metal ion binding"/>
    <property type="evidence" value="ECO:0007669"/>
    <property type="project" value="InterPro"/>
</dbReference>
<reference evidence="15" key="1">
    <citation type="submission" date="2020-11" db="EMBL/GenBank/DDBJ databases">
        <title>Sequencing the genomes of 1000 actinobacteria strains.</title>
        <authorList>
            <person name="Klenk H.-P."/>
        </authorList>
    </citation>
    <scope>NUCLEOTIDE SEQUENCE</scope>
    <source>
        <strain evidence="15">DSM 45632</strain>
    </source>
</reference>
<dbReference type="GO" id="GO:0003700">
    <property type="term" value="F:DNA-binding transcription factor activity"/>
    <property type="evidence" value="ECO:0007669"/>
    <property type="project" value="InterPro"/>
</dbReference>
<keyword evidence="6" id="KW-0678">Repressor</keyword>
<evidence type="ECO:0000256" key="1">
    <source>
        <dbReference type="ARBA" id="ARBA00004496"/>
    </source>
</evidence>
<dbReference type="PANTHER" id="PTHR33238">
    <property type="entry name" value="IRON (METAL) DEPENDENT REPRESSOR, DTXR FAMILY"/>
    <property type="match status" value="1"/>
</dbReference>
<keyword evidence="8" id="KW-0805">Transcription regulation</keyword>
<feature type="domain" description="HTH dtxR-type" evidence="14">
    <location>
        <begin position="1"/>
        <end position="65"/>
    </location>
</feature>
<organism evidence="15 16">
    <name type="scientific">Corynebacterium aquatimens</name>
    <dbReference type="NCBI Taxonomy" id="1190508"/>
    <lineage>
        <taxon>Bacteria</taxon>
        <taxon>Bacillati</taxon>
        <taxon>Actinomycetota</taxon>
        <taxon>Actinomycetes</taxon>
        <taxon>Mycobacteriales</taxon>
        <taxon>Corynebacteriaceae</taxon>
        <taxon>Corynebacterium</taxon>
    </lineage>
</organism>
<dbReference type="GO" id="GO:0005737">
    <property type="term" value="C:cytoplasm"/>
    <property type="evidence" value="ECO:0007669"/>
    <property type="project" value="UniProtKB-SubCell"/>
</dbReference>
<feature type="region of interest" description="Disordered" evidence="13">
    <location>
        <begin position="122"/>
        <end position="186"/>
    </location>
</feature>
<evidence type="ECO:0000259" key="14">
    <source>
        <dbReference type="PROSITE" id="PS50944"/>
    </source>
</evidence>
<dbReference type="Pfam" id="PF18357">
    <property type="entry name" value="DtxR"/>
    <property type="match status" value="1"/>
</dbReference>
<dbReference type="Pfam" id="PF02742">
    <property type="entry name" value="Fe_dep_repr_C"/>
    <property type="match status" value="1"/>
</dbReference>
<dbReference type="Gene3D" id="1.10.10.10">
    <property type="entry name" value="Winged helix-like DNA-binding domain superfamily/Winged helix DNA-binding domain"/>
    <property type="match status" value="1"/>
</dbReference>
<dbReference type="InterPro" id="IPR036421">
    <property type="entry name" value="Fe_dep_repressor_sf"/>
</dbReference>
<dbReference type="RefSeq" id="WP_196824265.1">
    <property type="nucleotide sequence ID" value="NZ_CP046980.1"/>
</dbReference>
<keyword evidence="16" id="KW-1185">Reference proteome</keyword>
<dbReference type="InterPro" id="IPR022687">
    <property type="entry name" value="HTH_DTXR"/>
</dbReference>
<keyword evidence="5" id="KW-0963">Cytoplasm</keyword>
<dbReference type="AlphaFoldDB" id="A0A931DZY2"/>
<dbReference type="Gene3D" id="1.10.60.10">
    <property type="entry name" value="Iron dependent repressor, metal binding and dimerisation domain"/>
    <property type="match status" value="1"/>
</dbReference>
<evidence type="ECO:0000256" key="12">
    <source>
        <dbReference type="ARBA" id="ARBA00033329"/>
    </source>
</evidence>
<evidence type="ECO:0000256" key="8">
    <source>
        <dbReference type="ARBA" id="ARBA00023015"/>
    </source>
</evidence>
<dbReference type="SUPFAM" id="SSF47979">
    <property type="entry name" value="Iron-dependent repressor protein, dimerization domain"/>
    <property type="match status" value="1"/>
</dbReference>
<dbReference type="InterPro" id="IPR022689">
    <property type="entry name" value="Iron_dep_repressor"/>
</dbReference>
<dbReference type="Gene3D" id="2.30.30.90">
    <property type="match status" value="1"/>
</dbReference>
<accession>A0A931DZY2</accession>
<comment type="subcellular location">
    <subcellularLocation>
        <location evidence="1">Cytoplasm</location>
    </subcellularLocation>
</comment>
<dbReference type="EMBL" id="JADOUE010000001">
    <property type="protein sequence ID" value="MBG6121763.1"/>
    <property type="molecule type" value="Genomic_DNA"/>
</dbReference>
<dbReference type="InterPro" id="IPR036390">
    <property type="entry name" value="WH_DNA-bd_sf"/>
</dbReference>
<dbReference type="InterPro" id="IPR038157">
    <property type="entry name" value="FeoA_core_dom"/>
</dbReference>
<feature type="compositionally biased region" description="Low complexity" evidence="13">
    <location>
        <begin position="144"/>
        <end position="167"/>
    </location>
</feature>
<name>A0A931DZY2_9CORY</name>
<evidence type="ECO:0000256" key="3">
    <source>
        <dbReference type="ARBA" id="ARBA00011738"/>
    </source>
</evidence>
<dbReference type="PANTHER" id="PTHR33238:SF10">
    <property type="entry name" value="IRON-DEPENDENT REPRESSOR IDER"/>
    <property type="match status" value="1"/>
</dbReference>
<evidence type="ECO:0000256" key="13">
    <source>
        <dbReference type="SAM" id="MobiDB-lite"/>
    </source>
</evidence>
<sequence>MRDLVDTTEMYLRTVYELEEEGIIPLRARIAERLDQSGPTVSQTVARMERDGLIVVERDRSLSLTERGREVATAVMRKHRLAERLLTDVLKMDITKVHAEACRWEHVMSDEVERRVVAVLDDPTRSPFGNPIPGLNDLQSSVPGAASENGGAGEANAASGNSAAGEADAGGEIGAADGSHATPENLGQRVSDLDLSQPVRATIVQINEILQLDSEQYTSISRLGFHLGLTVTIDEDERGMIRLASDDGHEIELSHDLAHAIRVSS</sequence>
<evidence type="ECO:0000256" key="9">
    <source>
        <dbReference type="ARBA" id="ARBA00023125"/>
    </source>
</evidence>
<dbReference type="InterPro" id="IPR040767">
    <property type="entry name" value="DtxR/IdeR_SH3"/>
</dbReference>
<dbReference type="GO" id="GO:0045892">
    <property type="term" value="P:negative regulation of DNA-templated transcription"/>
    <property type="evidence" value="ECO:0007669"/>
    <property type="project" value="TreeGrafter"/>
</dbReference>
<gene>
    <name evidence="15" type="ORF">IW254_000732</name>
</gene>
<comment type="caution">
    <text evidence="15">The sequence shown here is derived from an EMBL/GenBank/DDBJ whole genome shotgun (WGS) entry which is preliminary data.</text>
</comment>
<dbReference type="SUPFAM" id="SSF46785">
    <property type="entry name" value="Winged helix' DNA-binding domain"/>
    <property type="match status" value="1"/>
</dbReference>
<keyword evidence="7" id="KW-0408">Iron</keyword>
<evidence type="ECO:0000313" key="16">
    <source>
        <dbReference type="Proteomes" id="UP000658613"/>
    </source>
</evidence>
<evidence type="ECO:0000256" key="10">
    <source>
        <dbReference type="ARBA" id="ARBA00023163"/>
    </source>
</evidence>
<dbReference type="InterPro" id="IPR008988">
    <property type="entry name" value="Transcriptional_repressor_C"/>
</dbReference>